<dbReference type="SUPFAM" id="SSF54236">
    <property type="entry name" value="Ubiquitin-like"/>
    <property type="match status" value="3"/>
</dbReference>
<dbReference type="CDD" id="cd17039">
    <property type="entry name" value="Ubl_ubiquitin_like"/>
    <property type="match status" value="1"/>
</dbReference>
<keyword evidence="4" id="KW-1185">Reference proteome</keyword>
<keyword evidence="1" id="KW-1017">Isopeptide bond</keyword>
<evidence type="ECO:0000259" key="2">
    <source>
        <dbReference type="PROSITE" id="PS50053"/>
    </source>
</evidence>
<dbReference type="GO" id="GO:0003729">
    <property type="term" value="F:mRNA binding"/>
    <property type="evidence" value="ECO:0007669"/>
    <property type="project" value="UniProtKB-ARBA"/>
</dbReference>
<dbReference type="Gene3D" id="3.10.20.90">
    <property type="entry name" value="Phosphatidylinositol 3-kinase Catalytic Subunit, Chain A, domain 1"/>
    <property type="match status" value="3"/>
</dbReference>
<dbReference type="Proteomes" id="UP000436088">
    <property type="component" value="Unassembled WGS sequence"/>
</dbReference>
<dbReference type="AlphaFoldDB" id="A0A6A2Z936"/>
<sequence length="261" mass="29002">MKTEALKVKSNETVKNLKVLLHEKGMVSSNIQGVFFSGNLLKDDERLVDMKRTLVVEARAHDTVRSIKSLIVAKEGIEFDRFSLDVVSIYVKALTGEVAKLKVKVTFSVADVKAIAESILGASAGSLSYLGQQLEDSKILACYDIKEVSMLEILLPLFQIFVKSLSGRRTLDVRSSTTVDDVEDNIYKKLKLPVDPHFNILFSGKRLIGGRSLASYGIQKDFTLYALAPLLMTVKHMKVRDTGCHISHSTTVHAVKETIFR</sequence>
<gene>
    <name evidence="3" type="ORF">F3Y22_tig00110987pilonHSYRG00259</name>
</gene>
<dbReference type="PROSITE" id="PS50053">
    <property type="entry name" value="UBIQUITIN_2"/>
    <property type="match status" value="3"/>
</dbReference>
<protein>
    <recommendedName>
        <fullName evidence="2">Ubiquitin-like domain-containing protein</fullName>
    </recommendedName>
</protein>
<feature type="domain" description="Ubiquitin-like" evidence="2">
    <location>
        <begin position="1"/>
        <end position="50"/>
    </location>
</feature>
<organism evidence="3 4">
    <name type="scientific">Hibiscus syriacus</name>
    <name type="common">Rose of Sharon</name>
    <dbReference type="NCBI Taxonomy" id="106335"/>
    <lineage>
        <taxon>Eukaryota</taxon>
        <taxon>Viridiplantae</taxon>
        <taxon>Streptophyta</taxon>
        <taxon>Embryophyta</taxon>
        <taxon>Tracheophyta</taxon>
        <taxon>Spermatophyta</taxon>
        <taxon>Magnoliopsida</taxon>
        <taxon>eudicotyledons</taxon>
        <taxon>Gunneridae</taxon>
        <taxon>Pentapetalae</taxon>
        <taxon>rosids</taxon>
        <taxon>malvids</taxon>
        <taxon>Malvales</taxon>
        <taxon>Malvaceae</taxon>
        <taxon>Malvoideae</taxon>
        <taxon>Hibiscus</taxon>
    </lineage>
</organism>
<dbReference type="InterPro" id="IPR029071">
    <property type="entry name" value="Ubiquitin-like_domsf"/>
</dbReference>
<evidence type="ECO:0000313" key="4">
    <source>
        <dbReference type="Proteomes" id="UP000436088"/>
    </source>
</evidence>
<accession>A0A6A2Z936</accession>
<dbReference type="InterPro" id="IPR000626">
    <property type="entry name" value="Ubiquitin-like_dom"/>
</dbReference>
<feature type="domain" description="Ubiquitin-like" evidence="2">
    <location>
        <begin position="87"/>
        <end position="155"/>
    </location>
</feature>
<feature type="domain" description="Ubiquitin-like" evidence="2">
    <location>
        <begin position="158"/>
        <end position="227"/>
    </location>
</feature>
<dbReference type="InterPro" id="IPR050158">
    <property type="entry name" value="Ubiquitin_ubiquitin-like"/>
</dbReference>
<comment type="caution">
    <text evidence="3">The sequence shown here is derived from an EMBL/GenBank/DDBJ whole genome shotgun (WGS) entry which is preliminary data.</text>
</comment>
<evidence type="ECO:0000313" key="3">
    <source>
        <dbReference type="EMBL" id="KAE8688398.1"/>
    </source>
</evidence>
<name>A0A6A2Z936_HIBSY</name>
<dbReference type="Pfam" id="PF00240">
    <property type="entry name" value="ubiquitin"/>
    <property type="match status" value="2"/>
</dbReference>
<reference evidence="3" key="1">
    <citation type="submission" date="2019-09" db="EMBL/GenBank/DDBJ databases">
        <title>Draft genome information of white flower Hibiscus syriacus.</title>
        <authorList>
            <person name="Kim Y.-M."/>
        </authorList>
    </citation>
    <scope>NUCLEOTIDE SEQUENCE [LARGE SCALE GENOMIC DNA]</scope>
    <source>
        <strain evidence="3">YM2019G1</strain>
    </source>
</reference>
<dbReference type="EMBL" id="VEPZ02001190">
    <property type="protein sequence ID" value="KAE8688398.1"/>
    <property type="molecule type" value="Genomic_DNA"/>
</dbReference>
<proteinExistence type="predicted"/>
<dbReference type="SMART" id="SM00213">
    <property type="entry name" value="UBQ"/>
    <property type="match status" value="2"/>
</dbReference>
<dbReference type="PANTHER" id="PTHR10666">
    <property type="entry name" value="UBIQUITIN"/>
    <property type="match status" value="1"/>
</dbReference>
<evidence type="ECO:0000256" key="1">
    <source>
        <dbReference type="ARBA" id="ARBA00022499"/>
    </source>
</evidence>